<dbReference type="AlphaFoldDB" id="A0A098M4V0"/>
<protein>
    <submittedName>
        <fullName evidence="1">Uncharacterized protein</fullName>
    </submittedName>
</protein>
<sequence length="95" mass="10635">MSLKWTPIENAKVIGMLPEYRVLFKKHNSSFAAIEIAKTLIAEDKIGVFDKRKSNVNDLNATIGAHITRMNDIASGKIKPEYGDEPNWAGCFPEE</sequence>
<comment type="caution">
    <text evidence="1">The sequence shown here is derived from an EMBL/GenBank/DDBJ whole genome shotgun (WGS) entry which is preliminary data.</text>
</comment>
<reference evidence="1 2" key="1">
    <citation type="submission" date="2014-08" db="EMBL/GenBank/DDBJ databases">
        <authorList>
            <person name="den Bakker H.C."/>
        </authorList>
    </citation>
    <scope>NUCLEOTIDE SEQUENCE [LARGE SCALE GENOMIC DNA]</scope>
    <source>
        <strain evidence="1 2">DSM 18334</strain>
    </source>
</reference>
<dbReference type="OrthoDB" id="2640458at2"/>
<keyword evidence="2" id="KW-1185">Reference proteome</keyword>
<evidence type="ECO:0000313" key="1">
    <source>
        <dbReference type="EMBL" id="KGE17575.1"/>
    </source>
</evidence>
<dbReference type="Proteomes" id="UP000029734">
    <property type="component" value="Unassembled WGS sequence"/>
</dbReference>
<name>A0A098M4V0_9BACL</name>
<accession>A0A098M4V0</accession>
<reference evidence="1 2" key="2">
    <citation type="submission" date="2014-10" db="EMBL/GenBank/DDBJ databases">
        <title>Comparative genomics of the Paenibacillus odorifer group.</title>
        <authorList>
            <person name="Tsai Y.-C."/>
            <person name="Martin N."/>
            <person name="Korlach J."/>
            <person name="Wiedmann M."/>
        </authorList>
    </citation>
    <scope>NUCLEOTIDE SEQUENCE [LARGE SCALE GENOMIC DNA]</scope>
    <source>
        <strain evidence="1 2">DSM 18334</strain>
    </source>
</reference>
<evidence type="ECO:0000313" key="2">
    <source>
        <dbReference type="Proteomes" id="UP000029734"/>
    </source>
</evidence>
<dbReference type="RefSeq" id="WP_036656593.1">
    <property type="nucleotide sequence ID" value="NZ_JQCR01000003.1"/>
</dbReference>
<gene>
    <name evidence="1" type="ORF">PWYN_23560</name>
</gene>
<dbReference type="EMBL" id="JQCR01000003">
    <property type="protein sequence ID" value="KGE17575.1"/>
    <property type="molecule type" value="Genomic_DNA"/>
</dbReference>
<organism evidence="1 2">
    <name type="scientific">Paenibacillus wynnii</name>
    <dbReference type="NCBI Taxonomy" id="268407"/>
    <lineage>
        <taxon>Bacteria</taxon>
        <taxon>Bacillati</taxon>
        <taxon>Bacillota</taxon>
        <taxon>Bacilli</taxon>
        <taxon>Bacillales</taxon>
        <taxon>Paenibacillaceae</taxon>
        <taxon>Paenibacillus</taxon>
    </lineage>
</organism>
<proteinExistence type="predicted"/>
<dbReference type="STRING" id="268407.PWYN_23560"/>